<evidence type="ECO:0000256" key="5">
    <source>
        <dbReference type="ARBA" id="ARBA00034313"/>
    </source>
</evidence>
<evidence type="ECO:0000256" key="4">
    <source>
        <dbReference type="ARBA" id="ARBA00023136"/>
    </source>
</evidence>
<evidence type="ECO:0008006" key="9">
    <source>
        <dbReference type="Google" id="ProtNLM"/>
    </source>
</evidence>
<name>A0AAD4KVL0_9EURO</name>
<protein>
    <recommendedName>
        <fullName evidence="9">DUF1772-domain-containing protein</fullName>
    </recommendedName>
</protein>
<accession>A0AAD4KVL0</accession>
<dbReference type="GeneID" id="70245924"/>
<dbReference type="EMBL" id="JAJTJA010000004">
    <property type="protein sequence ID" value="KAH8700368.1"/>
    <property type="molecule type" value="Genomic_DNA"/>
</dbReference>
<evidence type="ECO:0000313" key="8">
    <source>
        <dbReference type="Proteomes" id="UP001201262"/>
    </source>
</evidence>
<keyword evidence="4 6" id="KW-0472">Membrane</keyword>
<dbReference type="PANTHER" id="PTHR35042:SF1">
    <property type="entry name" value="DUF1772-DOMAIN-CONTAINING PROTEIN"/>
    <property type="match status" value="1"/>
</dbReference>
<evidence type="ECO:0000256" key="6">
    <source>
        <dbReference type="SAM" id="Phobius"/>
    </source>
</evidence>
<evidence type="ECO:0000313" key="7">
    <source>
        <dbReference type="EMBL" id="KAH8700368.1"/>
    </source>
</evidence>
<sequence length="192" mass="20491">MSDSTLVKAAQVAATLAAAAASGGIISISVFTIPAIAQPSRQSKGRDREKPGSAVSHVAQQWEATYDLGKVVFPSIALASSLLYSYVAYAVRDGTHGRRLSVLYLTAAGLVVMIAPITGALIVPVNNKLHPYTLREDSFVKGEANAEERARHEHEDHEFSGLLRKWSQLNLFRGLFPLFGATLGATAAFGLV</sequence>
<reference evidence="7" key="1">
    <citation type="submission" date="2021-12" db="EMBL/GenBank/DDBJ databases">
        <title>Convergent genome expansion in fungi linked to evolution of root-endophyte symbiosis.</title>
        <authorList>
            <consortium name="DOE Joint Genome Institute"/>
            <person name="Ke Y.-H."/>
            <person name="Bonito G."/>
            <person name="Liao H.-L."/>
            <person name="Looney B."/>
            <person name="Rojas-Flechas A."/>
            <person name="Nash J."/>
            <person name="Hameed K."/>
            <person name="Schadt C."/>
            <person name="Martin F."/>
            <person name="Crous P.W."/>
            <person name="Miettinen O."/>
            <person name="Magnuson J.K."/>
            <person name="Labbe J."/>
            <person name="Jacobson D."/>
            <person name="Doktycz M.J."/>
            <person name="Veneault-Fourrey C."/>
            <person name="Kuo A."/>
            <person name="Mondo S."/>
            <person name="Calhoun S."/>
            <person name="Riley R."/>
            <person name="Ohm R."/>
            <person name="LaButti K."/>
            <person name="Andreopoulos B."/>
            <person name="Pangilinan J."/>
            <person name="Nolan M."/>
            <person name="Tritt A."/>
            <person name="Clum A."/>
            <person name="Lipzen A."/>
            <person name="Daum C."/>
            <person name="Barry K."/>
            <person name="Grigoriev I.V."/>
            <person name="Vilgalys R."/>
        </authorList>
    </citation>
    <scope>NUCLEOTIDE SEQUENCE</scope>
    <source>
        <strain evidence="7">PMI_201</strain>
    </source>
</reference>
<evidence type="ECO:0000256" key="3">
    <source>
        <dbReference type="ARBA" id="ARBA00022989"/>
    </source>
</evidence>
<feature type="transmembrane region" description="Helical" evidence="6">
    <location>
        <begin position="71"/>
        <end position="91"/>
    </location>
</feature>
<dbReference type="PANTHER" id="PTHR35042">
    <property type="entry name" value="ANTHRONE OXYGENASE ENCC"/>
    <property type="match status" value="1"/>
</dbReference>
<dbReference type="Pfam" id="PF08592">
    <property type="entry name" value="Anthrone_oxy"/>
    <property type="match status" value="1"/>
</dbReference>
<keyword evidence="2 6" id="KW-0812">Transmembrane</keyword>
<feature type="transmembrane region" description="Helical" evidence="6">
    <location>
        <begin position="12"/>
        <end position="37"/>
    </location>
</feature>
<feature type="transmembrane region" description="Helical" evidence="6">
    <location>
        <begin position="103"/>
        <end position="125"/>
    </location>
</feature>
<comment type="caution">
    <text evidence="7">The sequence shown here is derived from an EMBL/GenBank/DDBJ whole genome shotgun (WGS) entry which is preliminary data.</text>
</comment>
<dbReference type="AlphaFoldDB" id="A0AAD4KVL0"/>
<evidence type="ECO:0000256" key="2">
    <source>
        <dbReference type="ARBA" id="ARBA00022692"/>
    </source>
</evidence>
<comment type="subcellular location">
    <subcellularLocation>
        <location evidence="1">Membrane</location>
        <topology evidence="1">Multi-pass membrane protein</topology>
    </subcellularLocation>
</comment>
<organism evidence="7 8">
    <name type="scientific">Talaromyces proteolyticus</name>
    <dbReference type="NCBI Taxonomy" id="1131652"/>
    <lineage>
        <taxon>Eukaryota</taxon>
        <taxon>Fungi</taxon>
        <taxon>Dikarya</taxon>
        <taxon>Ascomycota</taxon>
        <taxon>Pezizomycotina</taxon>
        <taxon>Eurotiomycetes</taxon>
        <taxon>Eurotiomycetidae</taxon>
        <taxon>Eurotiales</taxon>
        <taxon>Trichocomaceae</taxon>
        <taxon>Talaromyces</taxon>
        <taxon>Talaromyces sect. Bacilispori</taxon>
    </lineage>
</organism>
<dbReference type="InterPro" id="IPR013901">
    <property type="entry name" value="Anthrone_oxy"/>
</dbReference>
<dbReference type="RefSeq" id="XP_046074074.1">
    <property type="nucleotide sequence ID" value="XM_046215637.1"/>
</dbReference>
<keyword evidence="8" id="KW-1185">Reference proteome</keyword>
<dbReference type="GO" id="GO:0016020">
    <property type="term" value="C:membrane"/>
    <property type="evidence" value="ECO:0007669"/>
    <property type="project" value="UniProtKB-SubCell"/>
</dbReference>
<gene>
    <name evidence="7" type="ORF">BGW36DRAFT_374016</name>
</gene>
<proteinExistence type="inferred from homology"/>
<dbReference type="Proteomes" id="UP001201262">
    <property type="component" value="Unassembled WGS sequence"/>
</dbReference>
<keyword evidence="3 6" id="KW-1133">Transmembrane helix</keyword>
<evidence type="ECO:0000256" key="1">
    <source>
        <dbReference type="ARBA" id="ARBA00004141"/>
    </source>
</evidence>
<feature type="transmembrane region" description="Helical" evidence="6">
    <location>
        <begin position="171"/>
        <end position="191"/>
    </location>
</feature>
<comment type="similarity">
    <text evidence="5">Belongs to the anthrone oxygenase family.</text>
</comment>